<dbReference type="AlphaFoldDB" id="W0N255"/>
<feature type="transmembrane region" description="Helical" evidence="7">
    <location>
        <begin position="26"/>
        <end position="43"/>
    </location>
</feature>
<reference evidence="8 9" key="1">
    <citation type="submission" date="2013-12" db="EMBL/GenBank/DDBJ databases">
        <title>Interactions Between Genome Architecture and Virulence Genes in Pseudomonas syringae, strain CC1557 as a model.</title>
        <authorList>
            <person name="Baltrus D."/>
            <person name="Hockett K."/>
            <person name="Karlsrud E."/>
            <person name="Dougherty K."/>
            <person name="Nishimura M."/>
        </authorList>
    </citation>
    <scope>NUCLEOTIDE SEQUENCE [LARGE SCALE GENOMIC DNA]</scope>
    <source>
        <strain evidence="8 9">CC1557</strain>
    </source>
</reference>
<dbReference type="GO" id="GO:0022857">
    <property type="term" value="F:transmembrane transporter activity"/>
    <property type="evidence" value="ECO:0007669"/>
    <property type="project" value="InterPro"/>
</dbReference>
<evidence type="ECO:0000256" key="3">
    <source>
        <dbReference type="ARBA" id="ARBA00022475"/>
    </source>
</evidence>
<feature type="transmembrane region" description="Helical" evidence="7">
    <location>
        <begin position="55"/>
        <end position="76"/>
    </location>
</feature>
<feature type="transmembrane region" description="Helical" evidence="7">
    <location>
        <begin position="171"/>
        <end position="194"/>
    </location>
</feature>
<keyword evidence="4 7" id="KW-0812">Transmembrane</keyword>
<dbReference type="Pfam" id="PF07690">
    <property type="entry name" value="MFS_1"/>
    <property type="match status" value="1"/>
</dbReference>
<evidence type="ECO:0000313" key="8">
    <source>
        <dbReference type="EMBL" id="AHG43555.1"/>
    </source>
</evidence>
<dbReference type="InterPro" id="IPR050171">
    <property type="entry name" value="MFS_Transporters"/>
</dbReference>
<dbReference type="KEGG" id="psyr:N018_11260"/>
<name>W0N255_PSESX</name>
<dbReference type="EMBL" id="CP007014">
    <property type="protein sequence ID" value="AHG43555.1"/>
    <property type="molecule type" value="Genomic_DNA"/>
</dbReference>
<evidence type="ECO:0000256" key="2">
    <source>
        <dbReference type="ARBA" id="ARBA00022448"/>
    </source>
</evidence>
<comment type="subcellular location">
    <subcellularLocation>
        <location evidence="1">Cell membrane</location>
        <topology evidence="1">Multi-pass membrane protein</topology>
    </subcellularLocation>
</comment>
<keyword evidence="3" id="KW-1003">Cell membrane</keyword>
<accession>W0N255</accession>
<evidence type="ECO:0000256" key="1">
    <source>
        <dbReference type="ARBA" id="ARBA00004651"/>
    </source>
</evidence>
<evidence type="ECO:0000256" key="4">
    <source>
        <dbReference type="ARBA" id="ARBA00022692"/>
    </source>
</evidence>
<keyword evidence="6 7" id="KW-0472">Membrane</keyword>
<dbReference type="PANTHER" id="PTHR23517">
    <property type="entry name" value="RESISTANCE PROTEIN MDTM, PUTATIVE-RELATED-RELATED"/>
    <property type="match status" value="1"/>
</dbReference>
<organism evidence="8 9">
    <name type="scientific">Pseudomonas syringae CC1557</name>
    <dbReference type="NCBI Taxonomy" id="1357279"/>
    <lineage>
        <taxon>Bacteria</taxon>
        <taxon>Pseudomonadati</taxon>
        <taxon>Pseudomonadota</taxon>
        <taxon>Gammaproteobacteria</taxon>
        <taxon>Pseudomonadales</taxon>
        <taxon>Pseudomonadaceae</taxon>
        <taxon>Pseudomonas</taxon>
        <taxon>Pseudomonas syringae</taxon>
    </lineage>
</organism>
<feature type="transmembrane region" description="Helical" evidence="7">
    <location>
        <begin position="283"/>
        <end position="303"/>
    </location>
</feature>
<dbReference type="RefSeq" id="WP_024645366.1">
    <property type="nucleotide sequence ID" value="NZ_CP007014.1"/>
</dbReference>
<dbReference type="SUPFAM" id="SSF103473">
    <property type="entry name" value="MFS general substrate transporter"/>
    <property type="match status" value="1"/>
</dbReference>
<dbReference type="STRING" id="1357279.N018_11260"/>
<proteinExistence type="predicted"/>
<feature type="transmembrane region" description="Helical" evidence="7">
    <location>
        <begin position="343"/>
        <end position="366"/>
    </location>
</feature>
<feature type="transmembrane region" description="Helical" evidence="7">
    <location>
        <begin position="372"/>
        <end position="388"/>
    </location>
</feature>
<keyword evidence="5 7" id="KW-1133">Transmembrane helix</keyword>
<dbReference type="PANTHER" id="PTHR23517:SF3">
    <property type="entry name" value="INTEGRAL MEMBRANE TRANSPORT PROTEIN"/>
    <property type="match status" value="1"/>
</dbReference>
<feature type="transmembrane region" description="Helical" evidence="7">
    <location>
        <begin position="96"/>
        <end position="116"/>
    </location>
</feature>
<dbReference type="Proteomes" id="UP000019089">
    <property type="component" value="Chromosome"/>
</dbReference>
<feature type="transmembrane region" description="Helical" evidence="7">
    <location>
        <begin position="252"/>
        <end position="271"/>
    </location>
</feature>
<evidence type="ECO:0008006" key="10">
    <source>
        <dbReference type="Google" id="ProtNLM"/>
    </source>
</evidence>
<feature type="transmembrane region" description="Helical" evidence="7">
    <location>
        <begin position="309"/>
        <end position="331"/>
    </location>
</feature>
<feature type="transmembrane region" description="Helical" evidence="7">
    <location>
        <begin position="215"/>
        <end position="240"/>
    </location>
</feature>
<evidence type="ECO:0000313" key="9">
    <source>
        <dbReference type="Proteomes" id="UP000019089"/>
    </source>
</evidence>
<gene>
    <name evidence="8" type="ORF">N018_11260</name>
</gene>
<feature type="transmembrane region" description="Helical" evidence="7">
    <location>
        <begin position="146"/>
        <end position="165"/>
    </location>
</feature>
<dbReference type="HOGENOM" id="CLU_672436_0_0_6"/>
<evidence type="ECO:0000256" key="7">
    <source>
        <dbReference type="SAM" id="Phobius"/>
    </source>
</evidence>
<dbReference type="eggNOG" id="COG2814">
    <property type="taxonomic scope" value="Bacteria"/>
</dbReference>
<dbReference type="GO" id="GO:0005886">
    <property type="term" value="C:plasma membrane"/>
    <property type="evidence" value="ECO:0007669"/>
    <property type="project" value="UniProtKB-SubCell"/>
</dbReference>
<dbReference type="InterPro" id="IPR036259">
    <property type="entry name" value="MFS_trans_sf"/>
</dbReference>
<keyword evidence="2" id="KW-0813">Transport</keyword>
<dbReference type="InterPro" id="IPR011701">
    <property type="entry name" value="MFS"/>
</dbReference>
<dbReference type="Gene3D" id="1.20.1250.20">
    <property type="entry name" value="MFS general substrate transporter like domains"/>
    <property type="match status" value="1"/>
</dbReference>
<evidence type="ECO:0000256" key="6">
    <source>
        <dbReference type="ARBA" id="ARBA00023136"/>
    </source>
</evidence>
<evidence type="ECO:0000256" key="5">
    <source>
        <dbReference type="ARBA" id="ARBA00022989"/>
    </source>
</evidence>
<protein>
    <recommendedName>
        <fullName evidence="10">MFS transporter</fullName>
    </recommendedName>
</protein>
<sequence length="409" mass="45128">MRKPSILSGSLMQVHRHCAQELLGTLLVRLVYFIAYPYMVIVFEQQFSLNQLESGALLFTATLSAFFATQLAGHAIDAGNLRRTLVASSLVLGSAIAMLMTPYLAVVVTGLIGLTISTRTLEMGFKVNLSDRAPGEVIEMAHSARYYYVNIGGAIAPALVALAGIHNRDFLLYGCLACTLIIALYALLNTFSAGQKKRNIVLTAGLRIIFQDKNFLALCAFCVLCYLVIHSNDIVLLMLLNSQFAPPQAIRLYATIQIINTVMVVFMYFSINQALQRFNLKQRIFIALGFLILSQVIVSSCSLDSYAALLPYAILLKLGEIIVISTTNFAMEILTPVRYKGAYFSFFYIYMLGMACAPLLGGIFVYADQGNLYFFLLSGVLICCFYLFNRVCASGRLTYSGACHDRTSN</sequence>